<sequence>MTAISIAGSTGLVGSHILTLLKQCSQFDRIHAFSRRDLPAHAKLTTIGSQNSTDWPSTFPQNTSAFFSALGTTARIAGSFTAQRKIDYDLNLALAQSARAAGVQTYVLISTSGELDEAVKEIGFEHVIILKPGLLVGIREDSRPGEFMGRSMASFLGKISGGMLKDAWAQDADVVARAAVWALLDVTEKSNDESVRVLNQQDVIRLGRTEWKDFR</sequence>
<dbReference type="RefSeq" id="XP_013422782.1">
    <property type="nucleotide sequence ID" value="XM_013567328.1"/>
</dbReference>
<organism evidence="7 8">
    <name type="scientific">Aureobasidium namibiae CBS 147.97</name>
    <dbReference type="NCBI Taxonomy" id="1043004"/>
    <lineage>
        <taxon>Eukaryota</taxon>
        <taxon>Fungi</taxon>
        <taxon>Dikarya</taxon>
        <taxon>Ascomycota</taxon>
        <taxon>Pezizomycotina</taxon>
        <taxon>Dothideomycetes</taxon>
        <taxon>Dothideomycetidae</taxon>
        <taxon>Dothideales</taxon>
        <taxon>Saccotheciaceae</taxon>
        <taxon>Aureobasidium</taxon>
    </lineage>
</organism>
<evidence type="ECO:0000313" key="7">
    <source>
        <dbReference type="EMBL" id="KEQ68597.1"/>
    </source>
</evidence>
<dbReference type="InterPro" id="IPR001509">
    <property type="entry name" value="Epimerase_deHydtase"/>
</dbReference>
<gene>
    <name evidence="7" type="ORF">M436DRAFT_76853</name>
</gene>
<evidence type="ECO:0000259" key="6">
    <source>
        <dbReference type="Pfam" id="PF01370"/>
    </source>
</evidence>
<dbReference type="SUPFAM" id="SSF51735">
    <property type="entry name" value="NAD(P)-binding Rossmann-fold domains"/>
    <property type="match status" value="1"/>
</dbReference>
<accession>A0A074WFG3</accession>
<comment type="similarity">
    <text evidence="2">Belongs to the FMP52 family.</text>
</comment>
<evidence type="ECO:0000256" key="4">
    <source>
        <dbReference type="ARBA" id="ARBA00023128"/>
    </source>
</evidence>
<dbReference type="OrthoDB" id="430436at2759"/>
<reference evidence="7 8" key="1">
    <citation type="journal article" date="2014" name="BMC Genomics">
        <title>Genome sequencing of four Aureobasidium pullulans varieties: biotechnological potential, stress tolerance, and description of new species.</title>
        <authorList>
            <person name="Gostin Ar C."/>
            <person name="Ohm R.A."/>
            <person name="Kogej T."/>
            <person name="Sonjak S."/>
            <person name="Turk M."/>
            <person name="Zajc J."/>
            <person name="Zalar P."/>
            <person name="Grube M."/>
            <person name="Sun H."/>
            <person name="Han J."/>
            <person name="Sharma A."/>
            <person name="Chiniquy J."/>
            <person name="Ngan C.Y."/>
            <person name="Lipzen A."/>
            <person name="Barry K."/>
            <person name="Grigoriev I.V."/>
            <person name="Gunde-Cimerman N."/>
        </authorList>
    </citation>
    <scope>NUCLEOTIDE SEQUENCE [LARGE SCALE GENOMIC DNA]</scope>
    <source>
        <strain evidence="7 8">CBS 147.97</strain>
    </source>
</reference>
<evidence type="ECO:0000256" key="5">
    <source>
        <dbReference type="ARBA" id="ARBA00023136"/>
    </source>
</evidence>
<dbReference type="GO" id="GO:0005741">
    <property type="term" value="C:mitochondrial outer membrane"/>
    <property type="evidence" value="ECO:0007669"/>
    <property type="project" value="UniProtKB-SubCell"/>
</dbReference>
<protein>
    <recommendedName>
        <fullName evidence="6">NAD-dependent epimerase/dehydratase domain-containing protein</fullName>
    </recommendedName>
</protein>
<proteinExistence type="inferred from homology"/>
<dbReference type="GeneID" id="25415916"/>
<dbReference type="PANTHER" id="PTHR14097">
    <property type="entry name" value="OXIDOREDUCTASE HTATIP2"/>
    <property type="match status" value="1"/>
</dbReference>
<dbReference type="InterPro" id="IPR036291">
    <property type="entry name" value="NAD(P)-bd_dom_sf"/>
</dbReference>
<dbReference type="Proteomes" id="UP000027730">
    <property type="component" value="Unassembled WGS sequence"/>
</dbReference>
<comment type="subcellular location">
    <subcellularLocation>
        <location evidence="1">Mitochondrion outer membrane</location>
        <topology evidence="1">Peripheral membrane protein</topology>
    </subcellularLocation>
</comment>
<dbReference type="Gene3D" id="3.40.50.720">
    <property type="entry name" value="NAD(P)-binding Rossmann-like Domain"/>
    <property type="match status" value="1"/>
</dbReference>
<keyword evidence="4" id="KW-0496">Mitochondrion</keyword>
<dbReference type="PANTHER" id="PTHR14097:SF7">
    <property type="entry name" value="OXIDOREDUCTASE HTATIP2"/>
    <property type="match status" value="1"/>
</dbReference>
<feature type="domain" description="NAD-dependent epimerase/dehydratase" evidence="6">
    <location>
        <begin position="5"/>
        <end position="114"/>
    </location>
</feature>
<dbReference type="GO" id="GO:0051170">
    <property type="term" value="P:import into nucleus"/>
    <property type="evidence" value="ECO:0007669"/>
    <property type="project" value="TreeGrafter"/>
</dbReference>
<evidence type="ECO:0000313" key="8">
    <source>
        <dbReference type="Proteomes" id="UP000027730"/>
    </source>
</evidence>
<dbReference type="EMBL" id="KL584728">
    <property type="protein sequence ID" value="KEQ68597.1"/>
    <property type="molecule type" value="Genomic_DNA"/>
</dbReference>
<name>A0A074WFG3_9PEZI</name>
<dbReference type="Pfam" id="PF01370">
    <property type="entry name" value="Epimerase"/>
    <property type="match status" value="1"/>
</dbReference>
<keyword evidence="3" id="KW-1000">Mitochondrion outer membrane</keyword>
<keyword evidence="8" id="KW-1185">Reference proteome</keyword>
<dbReference type="AlphaFoldDB" id="A0A074WFG3"/>
<evidence type="ECO:0000256" key="3">
    <source>
        <dbReference type="ARBA" id="ARBA00022787"/>
    </source>
</evidence>
<dbReference type="HOGENOM" id="CLU_071330_3_0_1"/>
<evidence type="ECO:0000256" key="1">
    <source>
        <dbReference type="ARBA" id="ARBA00004450"/>
    </source>
</evidence>
<dbReference type="STRING" id="1043004.A0A074WFG3"/>
<keyword evidence="5" id="KW-0472">Membrane</keyword>
<evidence type="ECO:0000256" key="2">
    <source>
        <dbReference type="ARBA" id="ARBA00006617"/>
    </source>
</evidence>